<accession>A0AAV0TKA3</accession>
<dbReference type="EMBL" id="CANTFK010000710">
    <property type="protein sequence ID" value="CAI5723376.1"/>
    <property type="molecule type" value="Genomic_DNA"/>
</dbReference>
<evidence type="ECO:0000256" key="1">
    <source>
        <dbReference type="SAM" id="MobiDB-lite"/>
    </source>
</evidence>
<name>A0AAV0TKA3_9STRA</name>
<feature type="region of interest" description="Disordered" evidence="1">
    <location>
        <begin position="26"/>
        <end position="75"/>
    </location>
</feature>
<organism evidence="2 3">
    <name type="scientific">Peronospora farinosa</name>
    <dbReference type="NCBI Taxonomy" id="134698"/>
    <lineage>
        <taxon>Eukaryota</taxon>
        <taxon>Sar</taxon>
        <taxon>Stramenopiles</taxon>
        <taxon>Oomycota</taxon>
        <taxon>Peronosporomycetes</taxon>
        <taxon>Peronosporales</taxon>
        <taxon>Peronosporaceae</taxon>
        <taxon>Peronospora</taxon>
    </lineage>
</organism>
<feature type="compositionally biased region" description="Acidic residues" evidence="1">
    <location>
        <begin position="85"/>
        <end position="95"/>
    </location>
</feature>
<feature type="region of interest" description="Disordered" evidence="1">
    <location>
        <begin position="85"/>
        <end position="104"/>
    </location>
</feature>
<evidence type="ECO:0000313" key="3">
    <source>
        <dbReference type="Proteomes" id="UP001159659"/>
    </source>
</evidence>
<proteinExistence type="predicted"/>
<gene>
    <name evidence="2" type="ORF">PFR002_LOCUS4647</name>
</gene>
<evidence type="ECO:0000313" key="2">
    <source>
        <dbReference type="EMBL" id="CAI5723376.1"/>
    </source>
</evidence>
<reference evidence="2" key="1">
    <citation type="submission" date="2022-12" db="EMBL/GenBank/DDBJ databases">
        <authorList>
            <person name="Webb A."/>
        </authorList>
    </citation>
    <scope>NUCLEOTIDE SEQUENCE</scope>
    <source>
        <strain evidence="2">Pf2</strain>
    </source>
</reference>
<protein>
    <submittedName>
        <fullName evidence="2">Uncharacterized protein</fullName>
    </submittedName>
</protein>
<sequence length="104" mass="11769">MVHATRQETKRGRSARELYESVLIAKQQQRAQAEAEASNQDDIQPENDMQDEADVWGSCSNDEQDGWGGENTDLGEEMMDYDGVVEGEEEEEVEEVRESSGDQR</sequence>
<dbReference type="Proteomes" id="UP001159659">
    <property type="component" value="Unassembled WGS sequence"/>
</dbReference>
<feature type="compositionally biased region" description="Low complexity" evidence="1">
    <location>
        <begin position="26"/>
        <end position="40"/>
    </location>
</feature>
<feature type="compositionally biased region" description="Acidic residues" evidence="1">
    <location>
        <begin position="43"/>
        <end position="54"/>
    </location>
</feature>
<comment type="caution">
    <text evidence="2">The sequence shown here is derived from an EMBL/GenBank/DDBJ whole genome shotgun (WGS) entry which is preliminary data.</text>
</comment>
<dbReference type="AlphaFoldDB" id="A0AAV0TKA3"/>